<evidence type="ECO:0000256" key="1">
    <source>
        <dbReference type="ARBA" id="ARBA00004141"/>
    </source>
</evidence>
<comment type="similarity">
    <text evidence="2 12">Belongs to the cation transport ATPase (P-type) (TC 3.A.3) family. Type IIIA subfamily.</text>
</comment>
<dbReference type="InterPro" id="IPR059000">
    <property type="entry name" value="ATPase_P-type_domA"/>
</dbReference>
<dbReference type="GO" id="GO:0120029">
    <property type="term" value="P:proton export across plasma membrane"/>
    <property type="evidence" value="ECO:0007669"/>
    <property type="project" value="UniProtKB-UniRule"/>
</dbReference>
<dbReference type="FunFam" id="2.70.150.10:FF:000042">
    <property type="entry name" value="Plasma membrane ATPase"/>
    <property type="match status" value="1"/>
</dbReference>
<dbReference type="GO" id="GO:0046872">
    <property type="term" value="F:metal ion binding"/>
    <property type="evidence" value="ECO:0007669"/>
    <property type="project" value="UniProtKB-KW"/>
</dbReference>
<keyword evidence="17" id="KW-1185">Reference proteome</keyword>
<keyword evidence="4 12" id="KW-0812">Transmembrane</keyword>
<protein>
    <recommendedName>
        <fullName evidence="12">Plasma membrane ATPase</fullName>
        <ecNumber evidence="12">7.1.2.1</ecNumber>
    </recommendedName>
</protein>
<sequence length="1022" mass="112306">MSAQRSDSARLKDVEEGDVVPSTLEFVPKTFRPRVKALSDMAGMELALPAVTHPRRRADRRSVSDIAALLNLPLEAAKETVYRRTRQSSDVLVKFGQAPALRQDDLRLAEHVAAFGPIADRKENGVDEDETMKLIEGDDQEKFFKFNKTGLTSEEASEALAIYGKNELPEKIEPKWLLFLRQFWAPMPIMIWIAIIVEAAISNFLDMGFLLLIQFTNASISFYELNKAGNAVAALKSSLKPQATCKRDGKWSVMDATLLVPNDLVLLGSGSTIPADCRVNGSEIDVDQAALTGESLPVTFYKGDAVKMGSTVVRGEVEATVEFTGANTFFGKTASLLEDKHEVSHLQQVLMRIMMVLVALSLLLSGIYFAFLLISGVDLKEALSYTVVILVASIPLAIEIVTNTTLAIGSKNLVKHGAIVAKLSAIEDMAGMAILCSDKTGTLTLNQMMLQEDTPIYLENETQESVLMYGAMAAKWKEPPRDALDRLILGNVNMDLLENFQQSGYLPFDPQIKRTEGTVKDMTTGEVFKTSKGAPHIILGLLGSDQEGIQNLVEKDVARLGEKGVRSLAIARTMPGSGEWRMVGLLTFLDPPRPDTKATIAGANKHGVEVKMITGDHLLIAANTAQMLDMGDRIFTADRLPLLDPETKEKPKDLGKIYGDLCLAANGFAQVYPEHKYLIVECLRELGYTVGMTGDGVNDAPALKRADVGVAVAGATDAARAAADIILTQEGLGTIVHGIIIAREIFQRISNFITYRIAATLQILVFFFISIFVFHPSDYQQPKDPAEGLEWPEFFYMPVIMLMLITLLNDGTLITIAYDNAKASESPNKWNLPALFLASSVLGVLSCVSSLVLLHFLLDSWNPNGFFQKVGIEGVQYGQVITAIYLKISVSDFLTLFSARTGDKFFWQIRPANMLFYGGCFALSLSSILALFWPQTEIENILVEGLRSDLGVFAFVWIYSIFFFLLQDVFKVGAYIWMYRTNFCGVANTGVVVLPDSTKKLITDLETAMKEEGIAHVGSKSH</sequence>
<dbReference type="NCBIfam" id="TIGR01494">
    <property type="entry name" value="ATPase_P-type"/>
    <property type="match status" value="2"/>
</dbReference>
<feature type="transmembrane region" description="Helical" evidence="12">
    <location>
        <begin position="353"/>
        <end position="376"/>
    </location>
</feature>
<dbReference type="EC" id="7.1.2.1" evidence="12"/>
<feature type="transmembrane region" description="Helical" evidence="12">
    <location>
        <begin position="189"/>
        <end position="213"/>
    </location>
</feature>
<evidence type="ECO:0000256" key="3">
    <source>
        <dbReference type="ARBA" id="ARBA00022553"/>
    </source>
</evidence>
<keyword evidence="7 12" id="KW-0067">ATP-binding</keyword>
<evidence type="ECO:0000313" key="14">
    <source>
        <dbReference type="EMBL" id="KAG7345865.1"/>
    </source>
</evidence>
<keyword evidence="10 12" id="KW-1133">Transmembrane helix</keyword>
<dbReference type="GO" id="GO:0005524">
    <property type="term" value="F:ATP binding"/>
    <property type="evidence" value="ECO:0007669"/>
    <property type="project" value="UniProtKB-UniRule"/>
</dbReference>
<reference evidence="15" key="2">
    <citation type="submission" date="2021-04" db="EMBL/GenBank/DDBJ databases">
        <authorList>
            <person name="Podell S."/>
        </authorList>
    </citation>
    <scope>NUCLEOTIDE SEQUENCE</scope>
    <source>
        <strain evidence="15">Hildebrandi</strain>
    </source>
</reference>
<dbReference type="InterPro" id="IPR004014">
    <property type="entry name" value="ATPase_P-typ_cation-transptr_N"/>
</dbReference>
<dbReference type="Pfam" id="PF00122">
    <property type="entry name" value="E1-E2_ATPase"/>
    <property type="match status" value="1"/>
</dbReference>
<evidence type="ECO:0000256" key="9">
    <source>
        <dbReference type="ARBA" id="ARBA00022967"/>
    </source>
</evidence>
<gene>
    <name evidence="14" type="ORF">IV203_004932</name>
    <name evidence="15" type="ORF">IV203_025211</name>
    <name evidence="16" type="ORF">IV203_038800</name>
</gene>
<dbReference type="EMBL" id="JAGRRH010000009">
    <property type="protein sequence ID" value="KAG7365596.1"/>
    <property type="molecule type" value="Genomic_DNA"/>
</dbReference>
<keyword evidence="8 12" id="KW-0460">Magnesium</keyword>
<dbReference type="Proteomes" id="UP000693970">
    <property type="component" value="Unassembled WGS sequence"/>
</dbReference>
<reference evidence="15" key="1">
    <citation type="journal article" date="2021" name="Sci. Rep.">
        <title>Diploid genomic architecture of Nitzschia inconspicua, an elite biomass production diatom.</title>
        <authorList>
            <person name="Oliver A."/>
            <person name="Podell S."/>
            <person name="Pinowska A."/>
            <person name="Traller J.C."/>
            <person name="Smith S.R."/>
            <person name="McClure R."/>
            <person name="Beliaev A."/>
            <person name="Bohutskyi P."/>
            <person name="Hill E.A."/>
            <person name="Rabines A."/>
            <person name="Zheng H."/>
            <person name="Allen L.Z."/>
            <person name="Kuo A."/>
            <person name="Grigoriev I.V."/>
            <person name="Allen A.E."/>
            <person name="Hazlebeck D."/>
            <person name="Allen E.E."/>
        </authorList>
    </citation>
    <scope>NUCLEOTIDE SEQUENCE</scope>
    <source>
        <strain evidence="15">Hildebrandi</strain>
    </source>
</reference>
<dbReference type="FunFam" id="3.40.50.1000:FF:000211">
    <property type="entry name" value="Plasma membrane ATPase"/>
    <property type="match status" value="1"/>
</dbReference>
<evidence type="ECO:0000313" key="16">
    <source>
        <dbReference type="EMBL" id="KAG7365596.1"/>
    </source>
</evidence>
<evidence type="ECO:0000313" key="17">
    <source>
        <dbReference type="Proteomes" id="UP000693970"/>
    </source>
</evidence>
<feature type="transmembrane region" description="Helical" evidence="12">
    <location>
        <begin position="753"/>
        <end position="774"/>
    </location>
</feature>
<dbReference type="EMBL" id="JAGRRH010000011">
    <property type="protein sequence ID" value="KAG7362327.1"/>
    <property type="molecule type" value="Genomic_DNA"/>
</dbReference>
<accession>A0A9K3LHS4</accession>
<keyword evidence="12" id="KW-0406">Ion transport</keyword>
<dbReference type="SFLD" id="SFLDS00003">
    <property type="entry name" value="Haloacid_Dehalogenase"/>
    <property type="match status" value="1"/>
</dbReference>
<dbReference type="PROSITE" id="PS00154">
    <property type="entry name" value="ATPASE_E1_E2"/>
    <property type="match status" value="1"/>
</dbReference>
<feature type="transmembrane region" description="Helical" evidence="12">
    <location>
        <begin position="794"/>
        <end position="818"/>
    </location>
</feature>
<comment type="catalytic activity">
    <reaction evidence="12">
        <text>ATP + H2O + H(+)(in) = ADP + phosphate + 2 H(+)(out)</text>
        <dbReference type="Rhea" id="RHEA:20852"/>
        <dbReference type="ChEBI" id="CHEBI:15377"/>
        <dbReference type="ChEBI" id="CHEBI:15378"/>
        <dbReference type="ChEBI" id="CHEBI:30616"/>
        <dbReference type="ChEBI" id="CHEBI:43474"/>
        <dbReference type="ChEBI" id="CHEBI:456216"/>
        <dbReference type="EC" id="7.1.2.1"/>
    </reaction>
</comment>
<dbReference type="InterPro" id="IPR006534">
    <property type="entry name" value="P-type_ATPase_IIIA"/>
</dbReference>
<dbReference type="GO" id="GO:0016887">
    <property type="term" value="F:ATP hydrolysis activity"/>
    <property type="evidence" value="ECO:0007669"/>
    <property type="project" value="InterPro"/>
</dbReference>
<dbReference type="SFLD" id="SFLDF00027">
    <property type="entry name" value="p-type_atpase"/>
    <property type="match status" value="1"/>
</dbReference>
<dbReference type="OrthoDB" id="116380at2759"/>
<dbReference type="Pfam" id="PF00690">
    <property type="entry name" value="Cation_ATPase_N"/>
    <property type="match status" value="1"/>
</dbReference>
<feature type="transmembrane region" description="Helical" evidence="12">
    <location>
        <begin position="911"/>
        <end position="932"/>
    </location>
</feature>
<keyword evidence="12" id="KW-0813">Transport</keyword>
<keyword evidence="5" id="KW-0479">Metal-binding</keyword>
<dbReference type="NCBIfam" id="TIGR01647">
    <property type="entry name" value="ATPase-IIIA_H"/>
    <property type="match status" value="1"/>
</dbReference>
<keyword evidence="11 12" id="KW-0472">Membrane</keyword>
<evidence type="ECO:0000256" key="5">
    <source>
        <dbReference type="ARBA" id="ARBA00022723"/>
    </source>
</evidence>
<feature type="transmembrane region" description="Helical" evidence="12">
    <location>
        <begin position="382"/>
        <end position="401"/>
    </location>
</feature>
<dbReference type="SFLD" id="SFLDG00002">
    <property type="entry name" value="C1.7:_P-type_atpase_like"/>
    <property type="match status" value="1"/>
</dbReference>
<feature type="transmembrane region" description="Helical" evidence="12">
    <location>
        <begin position="830"/>
        <end position="857"/>
    </location>
</feature>
<evidence type="ECO:0000256" key="2">
    <source>
        <dbReference type="ARBA" id="ARBA00008804"/>
    </source>
</evidence>
<proteinExistence type="inferred from homology"/>
<keyword evidence="12" id="KW-0375">Hydrogen ion transport</keyword>
<organism evidence="15 17">
    <name type="scientific">Nitzschia inconspicua</name>
    <dbReference type="NCBI Taxonomy" id="303405"/>
    <lineage>
        <taxon>Eukaryota</taxon>
        <taxon>Sar</taxon>
        <taxon>Stramenopiles</taxon>
        <taxon>Ochrophyta</taxon>
        <taxon>Bacillariophyta</taxon>
        <taxon>Bacillariophyceae</taxon>
        <taxon>Bacillariophycidae</taxon>
        <taxon>Bacillariales</taxon>
        <taxon>Bacillariaceae</taxon>
        <taxon>Nitzschia</taxon>
    </lineage>
</organism>
<feature type="transmembrane region" description="Helical" evidence="12">
    <location>
        <begin position="877"/>
        <end position="899"/>
    </location>
</feature>
<evidence type="ECO:0000256" key="10">
    <source>
        <dbReference type="ARBA" id="ARBA00022989"/>
    </source>
</evidence>
<keyword evidence="6 12" id="KW-0547">Nucleotide-binding</keyword>
<dbReference type="Pfam" id="PF00702">
    <property type="entry name" value="Hydrolase"/>
    <property type="match status" value="1"/>
</dbReference>
<comment type="subcellular location">
    <subcellularLocation>
        <location evidence="12">Cell membrane</location>
        <topology evidence="12">Multi-pass membrane protein</topology>
    </subcellularLocation>
    <subcellularLocation>
        <location evidence="1">Membrane</location>
        <topology evidence="1">Multi-pass membrane protein</topology>
    </subcellularLocation>
</comment>
<keyword evidence="9 12" id="KW-1278">Translocase</keyword>
<feature type="transmembrane region" description="Helical" evidence="12">
    <location>
        <begin position="952"/>
        <end position="970"/>
    </location>
</feature>
<dbReference type="GO" id="GO:0008553">
    <property type="term" value="F:P-type proton-exporting transporter activity"/>
    <property type="evidence" value="ECO:0007669"/>
    <property type="project" value="UniProtKB-UniRule"/>
</dbReference>
<dbReference type="SMART" id="SM00831">
    <property type="entry name" value="Cation_ATPase_N"/>
    <property type="match status" value="1"/>
</dbReference>
<evidence type="ECO:0000256" key="4">
    <source>
        <dbReference type="ARBA" id="ARBA00022692"/>
    </source>
</evidence>
<feature type="domain" description="Cation-transporting P-type ATPase N-terminal" evidence="13">
    <location>
        <begin position="122"/>
        <end position="203"/>
    </location>
</feature>
<dbReference type="PANTHER" id="PTHR42861">
    <property type="entry name" value="CALCIUM-TRANSPORTING ATPASE"/>
    <property type="match status" value="1"/>
</dbReference>
<dbReference type="EMBL" id="JAGRRH010000021">
    <property type="protein sequence ID" value="KAG7345865.1"/>
    <property type="molecule type" value="Genomic_DNA"/>
</dbReference>
<evidence type="ECO:0000259" key="13">
    <source>
        <dbReference type="SMART" id="SM00831"/>
    </source>
</evidence>
<keyword evidence="3" id="KW-0597">Phosphoprotein</keyword>
<evidence type="ECO:0000256" key="7">
    <source>
        <dbReference type="ARBA" id="ARBA00022840"/>
    </source>
</evidence>
<dbReference type="FunFam" id="3.40.1110.10:FF:000005">
    <property type="entry name" value="Plasma membrane ATPase"/>
    <property type="match status" value="1"/>
</dbReference>
<dbReference type="InterPro" id="IPR018303">
    <property type="entry name" value="ATPase_P-typ_P_site"/>
</dbReference>
<dbReference type="GO" id="GO:0005886">
    <property type="term" value="C:plasma membrane"/>
    <property type="evidence" value="ECO:0007669"/>
    <property type="project" value="UniProtKB-SubCell"/>
</dbReference>
<dbReference type="AlphaFoldDB" id="A0A9K3LHS4"/>
<dbReference type="InterPro" id="IPR001757">
    <property type="entry name" value="P_typ_ATPase"/>
</dbReference>
<name>A0A9K3LHS4_9STRA</name>
<evidence type="ECO:0000256" key="6">
    <source>
        <dbReference type="ARBA" id="ARBA00022741"/>
    </source>
</evidence>
<comment type="caution">
    <text evidence="15">The sequence shown here is derived from an EMBL/GenBank/DDBJ whole genome shotgun (WGS) entry which is preliminary data.</text>
</comment>
<evidence type="ECO:0000313" key="15">
    <source>
        <dbReference type="EMBL" id="KAG7362327.1"/>
    </source>
</evidence>
<evidence type="ECO:0000256" key="12">
    <source>
        <dbReference type="RuleBase" id="RU362083"/>
    </source>
</evidence>
<dbReference type="InterPro" id="IPR044492">
    <property type="entry name" value="P_typ_ATPase_HD_dom"/>
</dbReference>
<evidence type="ECO:0000256" key="8">
    <source>
        <dbReference type="ARBA" id="ARBA00022842"/>
    </source>
</evidence>
<evidence type="ECO:0000256" key="11">
    <source>
        <dbReference type="ARBA" id="ARBA00023136"/>
    </source>
</evidence>